<name>A0AAV7QA43_PLEWA</name>
<dbReference type="Proteomes" id="UP001066276">
    <property type="component" value="Chromosome 6"/>
</dbReference>
<dbReference type="AlphaFoldDB" id="A0AAV7QA43"/>
<evidence type="ECO:0000313" key="1">
    <source>
        <dbReference type="EMBL" id="KAJ1136449.1"/>
    </source>
</evidence>
<evidence type="ECO:0000313" key="2">
    <source>
        <dbReference type="Proteomes" id="UP001066276"/>
    </source>
</evidence>
<organism evidence="1 2">
    <name type="scientific">Pleurodeles waltl</name>
    <name type="common">Iberian ribbed newt</name>
    <dbReference type="NCBI Taxonomy" id="8319"/>
    <lineage>
        <taxon>Eukaryota</taxon>
        <taxon>Metazoa</taxon>
        <taxon>Chordata</taxon>
        <taxon>Craniata</taxon>
        <taxon>Vertebrata</taxon>
        <taxon>Euteleostomi</taxon>
        <taxon>Amphibia</taxon>
        <taxon>Batrachia</taxon>
        <taxon>Caudata</taxon>
        <taxon>Salamandroidea</taxon>
        <taxon>Salamandridae</taxon>
        <taxon>Pleurodelinae</taxon>
        <taxon>Pleurodeles</taxon>
    </lineage>
</organism>
<keyword evidence="2" id="KW-1185">Reference proteome</keyword>
<reference evidence="1" key="1">
    <citation type="journal article" date="2022" name="bioRxiv">
        <title>Sequencing and chromosome-scale assembly of the giantPleurodeles waltlgenome.</title>
        <authorList>
            <person name="Brown T."/>
            <person name="Elewa A."/>
            <person name="Iarovenko S."/>
            <person name="Subramanian E."/>
            <person name="Araus A.J."/>
            <person name="Petzold A."/>
            <person name="Susuki M."/>
            <person name="Suzuki K.-i.T."/>
            <person name="Hayashi T."/>
            <person name="Toyoda A."/>
            <person name="Oliveira C."/>
            <person name="Osipova E."/>
            <person name="Leigh N.D."/>
            <person name="Simon A."/>
            <person name="Yun M.H."/>
        </authorList>
    </citation>
    <scope>NUCLEOTIDE SEQUENCE</scope>
    <source>
        <strain evidence="1">20211129_DDA</strain>
        <tissue evidence="1">Liver</tissue>
    </source>
</reference>
<accession>A0AAV7QA43</accession>
<sequence>MQPERHVISYWGVRMCVFKYTRPRVVLHGLGEDAVFRRAPEEKHRELEAKIKELEGRHGETGATEVRRQLVATRKQLKALDMDGVEHALLCTKHMYYVGGNKARRLLAHRLRAQVAQCQMNAIRAQCGAVINDE</sequence>
<dbReference type="EMBL" id="JANPWB010000010">
    <property type="protein sequence ID" value="KAJ1136449.1"/>
    <property type="molecule type" value="Genomic_DNA"/>
</dbReference>
<gene>
    <name evidence="1" type="ORF">NDU88_002866</name>
</gene>
<comment type="caution">
    <text evidence="1">The sequence shown here is derived from an EMBL/GenBank/DDBJ whole genome shotgun (WGS) entry which is preliminary data.</text>
</comment>
<proteinExistence type="predicted"/>
<protein>
    <submittedName>
        <fullName evidence="1">Uncharacterized protein</fullName>
    </submittedName>
</protein>